<comment type="caution">
    <text evidence="2">The sequence shown here is derived from an EMBL/GenBank/DDBJ whole genome shotgun (WGS) entry which is preliminary data.</text>
</comment>
<sequence>MWHGGAGFRKRVPARQFPAPAAIAPQSRKRVGTPPPFAHPGPRLREECTGRLTSRLCWEGKDSVHTCVPGTAFARRFPRPCLRRGARARAHRRGEGLLAGGDPTGPATTLTPELHS</sequence>
<proteinExistence type="predicted"/>
<accession>A0AAD7RRB1</accession>
<dbReference type="Proteomes" id="UP001221898">
    <property type="component" value="Unassembled WGS sequence"/>
</dbReference>
<name>A0AAD7RRB1_9TELE</name>
<feature type="region of interest" description="Disordered" evidence="1">
    <location>
        <begin position="88"/>
        <end position="116"/>
    </location>
</feature>
<feature type="region of interest" description="Disordered" evidence="1">
    <location>
        <begin position="1"/>
        <end position="45"/>
    </location>
</feature>
<dbReference type="AlphaFoldDB" id="A0AAD7RRB1"/>
<keyword evidence="3" id="KW-1185">Reference proteome</keyword>
<evidence type="ECO:0000313" key="3">
    <source>
        <dbReference type="Proteomes" id="UP001221898"/>
    </source>
</evidence>
<reference evidence="2" key="1">
    <citation type="journal article" date="2023" name="Science">
        <title>Genome structures resolve the early diversification of teleost fishes.</title>
        <authorList>
            <person name="Parey E."/>
            <person name="Louis A."/>
            <person name="Montfort J."/>
            <person name="Bouchez O."/>
            <person name="Roques C."/>
            <person name="Iampietro C."/>
            <person name="Lluch J."/>
            <person name="Castinel A."/>
            <person name="Donnadieu C."/>
            <person name="Desvignes T."/>
            <person name="Floi Bucao C."/>
            <person name="Jouanno E."/>
            <person name="Wen M."/>
            <person name="Mejri S."/>
            <person name="Dirks R."/>
            <person name="Jansen H."/>
            <person name="Henkel C."/>
            <person name="Chen W.J."/>
            <person name="Zahm M."/>
            <person name="Cabau C."/>
            <person name="Klopp C."/>
            <person name="Thompson A.W."/>
            <person name="Robinson-Rechavi M."/>
            <person name="Braasch I."/>
            <person name="Lecointre G."/>
            <person name="Bobe J."/>
            <person name="Postlethwait J.H."/>
            <person name="Berthelot C."/>
            <person name="Roest Crollius H."/>
            <person name="Guiguen Y."/>
        </authorList>
    </citation>
    <scope>NUCLEOTIDE SEQUENCE</scope>
    <source>
        <strain evidence="2">NC1722</strain>
    </source>
</reference>
<evidence type="ECO:0000313" key="2">
    <source>
        <dbReference type="EMBL" id="KAJ8388810.1"/>
    </source>
</evidence>
<evidence type="ECO:0000256" key="1">
    <source>
        <dbReference type="SAM" id="MobiDB-lite"/>
    </source>
</evidence>
<dbReference type="EMBL" id="JAINUG010000190">
    <property type="protein sequence ID" value="KAJ8388810.1"/>
    <property type="molecule type" value="Genomic_DNA"/>
</dbReference>
<organism evidence="2 3">
    <name type="scientific">Aldrovandia affinis</name>
    <dbReference type="NCBI Taxonomy" id="143900"/>
    <lineage>
        <taxon>Eukaryota</taxon>
        <taxon>Metazoa</taxon>
        <taxon>Chordata</taxon>
        <taxon>Craniata</taxon>
        <taxon>Vertebrata</taxon>
        <taxon>Euteleostomi</taxon>
        <taxon>Actinopterygii</taxon>
        <taxon>Neopterygii</taxon>
        <taxon>Teleostei</taxon>
        <taxon>Notacanthiformes</taxon>
        <taxon>Halosauridae</taxon>
        <taxon>Aldrovandia</taxon>
    </lineage>
</organism>
<protein>
    <submittedName>
        <fullName evidence="2">Uncharacterized protein</fullName>
    </submittedName>
</protein>
<feature type="compositionally biased region" description="Polar residues" evidence="1">
    <location>
        <begin position="106"/>
        <end position="116"/>
    </location>
</feature>
<gene>
    <name evidence="2" type="ORF">AAFF_G00130430</name>
</gene>